<dbReference type="AlphaFoldDB" id="X0Z008"/>
<proteinExistence type="predicted"/>
<comment type="caution">
    <text evidence="1">The sequence shown here is derived from an EMBL/GenBank/DDBJ whole genome shotgun (WGS) entry which is preliminary data.</text>
</comment>
<reference evidence="1" key="1">
    <citation type="journal article" date="2014" name="Front. Microbiol.">
        <title>High frequency of phylogenetically diverse reductive dehalogenase-homologous genes in deep subseafloor sedimentary metagenomes.</title>
        <authorList>
            <person name="Kawai M."/>
            <person name="Futagami T."/>
            <person name="Toyoda A."/>
            <person name="Takaki Y."/>
            <person name="Nishi S."/>
            <person name="Hori S."/>
            <person name="Arai W."/>
            <person name="Tsubouchi T."/>
            <person name="Morono Y."/>
            <person name="Uchiyama I."/>
            <person name="Ito T."/>
            <person name="Fujiyama A."/>
            <person name="Inagaki F."/>
            <person name="Takami H."/>
        </authorList>
    </citation>
    <scope>NUCLEOTIDE SEQUENCE</scope>
    <source>
        <strain evidence="1">Expedition CK06-06</strain>
    </source>
</reference>
<sequence length="69" mass="8281">MNDKPIPKYQIREKTPEEQLDEISDAKLLKKIKEERIKLNKEKIEWENVINKVKGYKGKLSICNRKKIK</sequence>
<protein>
    <submittedName>
        <fullName evidence="1">Uncharacterized protein</fullName>
    </submittedName>
</protein>
<gene>
    <name evidence="1" type="ORF">S01H4_07510</name>
</gene>
<evidence type="ECO:0000313" key="1">
    <source>
        <dbReference type="EMBL" id="GAG62270.1"/>
    </source>
</evidence>
<organism evidence="1">
    <name type="scientific">marine sediment metagenome</name>
    <dbReference type="NCBI Taxonomy" id="412755"/>
    <lineage>
        <taxon>unclassified sequences</taxon>
        <taxon>metagenomes</taxon>
        <taxon>ecological metagenomes</taxon>
    </lineage>
</organism>
<name>X0Z008_9ZZZZ</name>
<dbReference type="EMBL" id="BART01002464">
    <property type="protein sequence ID" value="GAG62270.1"/>
    <property type="molecule type" value="Genomic_DNA"/>
</dbReference>
<accession>X0Z008</accession>